<dbReference type="PROSITE" id="PS51257">
    <property type="entry name" value="PROKAR_LIPOPROTEIN"/>
    <property type="match status" value="1"/>
</dbReference>
<keyword evidence="4" id="KW-1133">Transmembrane helix</keyword>
<keyword evidence="4" id="KW-0472">Membrane</keyword>
<evidence type="ECO:0000313" key="7">
    <source>
        <dbReference type="Proteomes" id="UP000515873"/>
    </source>
</evidence>
<dbReference type="EMBL" id="CP060412">
    <property type="protein sequence ID" value="QNK02139.1"/>
    <property type="molecule type" value="Genomic_DNA"/>
</dbReference>
<dbReference type="Pfam" id="PF13188">
    <property type="entry name" value="PAS_8"/>
    <property type="match status" value="1"/>
</dbReference>
<dbReference type="GO" id="GO:0043709">
    <property type="term" value="P:cell adhesion involved in single-species biofilm formation"/>
    <property type="evidence" value="ECO:0007669"/>
    <property type="project" value="TreeGrafter"/>
</dbReference>
<feature type="transmembrane region" description="Helical" evidence="4">
    <location>
        <begin position="289"/>
        <end position="310"/>
    </location>
</feature>
<dbReference type="CDD" id="cd01949">
    <property type="entry name" value="GGDEF"/>
    <property type="match status" value="1"/>
</dbReference>
<dbReference type="InterPro" id="IPR000014">
    <property type="entry name" value="PAS"/>
</dbReference>
<keyword evidence="7" id="KW-1185">Reference proteome</keyword>
<sequence length="611" mass="66275">MIKDQLGLALGSSRTRERMSWLKWTLPVLVALACSNIGVRVWQSWKERADVEALAANRVSVLATLSASIVQSHISSIDAAFSLTTGAIGSQTVSDDTLGKITQSLNPLLRDFVVSVYGNDDRLMATSRRLQHVDAPTIASLLESAGKQPSVTHVIVLPGDGEGVLYFAKAHLDGAGRHDVTTIVTLRMTQSLFVGMNLATHTMAILHVGDQVIARIPPLPGMPIASFVPLGQERRHASVLGTYYSTLPLDGQERLFAQRDILLDSGRQHWRLDVGYAVDTYRSAWRRGFYLNLGAMVIVAALLLGGYFMLRRERQIRSERAAWTRITNMILENMPMPVLVVAAGDGAIILANDASLGLFGAMASPGQPFPNLFTVVSAWEAIHDSDVSETTSMQTRNGPVDMLMRCREIDSPGNLGSMLLVTLTDISEQAQQMRQLQTAADLDPLTELPNRRYFDNAAERLTTMAREQPSSLAVIELDLDHFKRVNDSYGHAAGDRVLGVVAKLIRGAAREADVAARIGGEEFAMLLPDTSLEQAETVANRLRRSVEGTPILLEDGTTIVQTISMGVSVYLSREPGIDAALARADAALYEAKASGRNRVVVAPADVASAAD</sequence>
<dbReference type="Pfam" id="PF00990">
    <property type="entry name" value="GGDEF"/>
    <property type="match status" value="1"/>
</dbReference>
<dbReference type="NCBIfam" id="TIGR00254">
    <property type="entry name" value="GGDEF"/>
    <property type="match status" value="1"/>
</dbReference>
<dbReference type="FunFam" id="3.30.70.270:FF:000001">
    <property type="entry name" value="Diguanylate cyclase domain protein"/>
    <property type="match status" value="1"/>
</dbReference>
<dbReference type="Proteomes" id="UP000515873">
    <property type="component" value="Chromosome"/>
</dbReference>
<reference evidence="6 7" key="1">
    <citation type="submission" date="2020-08" db="EMBL/GenBank/DDBJ databases">
        <title>Dyella sp. G9 isolated from forest soil.</title>
        <authorList>
            <person name="Fu J."/>
            <person name="Qiu L."/>
        </authorList>
    </citation>
    <scope>NUCLEOTIDE SEQUENCE [LARGE SCALE GENOMIC DNA]</scope>
    <source>
        <strain evidence="6 7">G9</strain>
    </source>
</reference>
<comment type="catalytic activity">
    <reaction evidence="3">
        <text>2 GTP = 3',3'-c-di-GMP + 2 diphosphate</text>
        <dbReference type="Rhea" id="RHEA:24898"/>
        <dbReference type="ChEBI" id="CHEBI:33019"/>
        <dbReference type="ChEBI" id="CHEBI:37565"/>
        <dbReference type="ChEBI" id="CHEBI:58805"/>
        <dbReference type="EC" id="2.7.7.65"/>
    </reaction>
</comment>
<protein>
    <recommendedName>
        <fullName evidence="2">diguanylate cyclase</fullName>
        <ecNumber evidence="2">2.7.7.65</ecNumber>
    </recommendedName>
</protein>
<evidence type="ECO:0000313" key="6">
    <source>
        <dbReference type="EMBL" id="QNK02139.1"/>
    </source>
</evidence>
<feature type="domain" description="GGDEF" evidence="5">
    <location>
        <begin position="470"/>
        <end position="604"/>
    </location>
</feature>
<dbReference type="GO" id="GO:1902201">
    <property type="term" value="P:negative regulation of bacterial-type flagellum-dependent cell motility"/>
    <property type="evidence" value="ECO:0007669"/>
    <property type="project" value="TreeGrafter"/>
</dbReference>
<evidence type="ECO:0000256" key="3">
    <source>
        <dbReference type="ARBA" id="ARBA00034247"/>
    </source>
</evidence>
<dbReference type="RefSeq" id="WP_187057596.1">
    <property type="nucleotide sequence ID" value="NZ_CP060412.1"/>
</dbReference>
<dbReference type="SUPFAM" id="SSF55073">
    <property type="entry name" value="Nucleotide cyclase"/>
    <property type="match status" value="1"/>
</dbReference>
<dbReference type="Gene3D" id="3.30.70.270">
    <property type="match status" value="1"/>
</dbReference>
<dbReference type="InterPro" id="IPR043128">
    <property type="entry name" value="Rev_trsase/Diguanyl_cyclase"/>
</dbReference>
<dbReference type="InterPro" id="IPR050469">
    <property type="entry name" value="Diguanylate_Cyclase"/>
</dbReference>
<dbReference type="InterPro" id="IPR029787">
    <property type="entry name" value="Nucleotide_cyclase"/>
</dbReference>
<dbReference type="EC" id="2.7.7.65" evidence="2"/>
<evidence type="ECO:0000256" key="4">
    <source>
        <dbReference type="SAM" id="Phobius"/>
    </source>
</evidence>
<dbReference type="GO" id="GO:0052621">
    <property type="term" value="F:diguanylate cyclase activity"/>
    <property type="evidence" value="ECO:0007669"/>
    <property type="project" value="UniProtKB-EC"/>
</dbReference>
<dbReference type="GO" id="GO:0005886">
    <property type="term" value="C:plasma membrane"/>
    <property type="evidence" value="ECO:0007669"/>
    <property type="project" value="TreeGrafter"/>
</dbReference>
<organism evidence="6 7">
    <name type="scientific">Dyella telluris</name>
    <dbReference type="NCBI Taxonomy" id="2763498"/>
    <lineage>
        <taxon>Bacteria</taxon>
        <taxon>Pseudomonadati</taxon>
        <taxon>Pseudomonadota</taxon>
        <taxon>Gammaproteobacteria</taxon>
        <taxon>Lysobacterales</taxon>
        <taxon>Rhodanobacteraceae</taxon>
        <taxon>Dyella</taxon>
    </lineage>
</organism>
<gene>
    <name evidence="6" type="ORF">H8F01_02945</name>
</gene>
<dbReference type="PANTHER" id="PTHR45138:SF9">
    <property type="entry name" value="DIGUANYLATE CYCLASE DGCM-RELATED"/>
    <property type="match status" value="1"/>
</dbReference>
<dbReference type="KEGG" id="dtl:H8F01_02945"/>
<dbReference type="AlphaFoldDB" id="A0A7G8Q5T1"/>
<evidence type="ECO:0000256" key="1">
    <source>
        <dbReference type="ARBA" id="ARBA00001946"/>
    </source>
</evidence>
<evidence type="ECO:0000256" key="2">
    <source>
        <dbReference type="ARBA" id="ARBA00012528"/>
    </source>
</evidence>
<proteinExistence type="predicted"/>
<keyword evidence="4" id="KW-0812">Transmembrane</keyword>
<comment type="cofactor">
    <cofactor evidence="1">
        <name>Mg(2+)</name>
        <dbReference type="ChEBI" id="CHEBI:18420"/>
    </cofactor>
</comment>
<dbReference type="PANTHER" id="PTHR45138">
    <property type="entry name" value="REGULATORY COMPONENTS OF SENSORY TRANSDUCTION SYSTEM"/>
    <property type="match status" value="1"/>
</dbReference>
<evidence type="ECO:0000259" key="5">
    <source>
        <dbReference type="PROSITE" id="PS50887"/>
    </source>
</evidence>
<dbReference type="PROSITE" id="PS50887">
    <property type="entry name" value="GGDEF"/>
    <property type="match status" value="1"/>
</dbReference>
<dbReference type="InterPro" id="IPR000160">
    <property type="entry name" value="GGDEF_dom"/>
</dbReference>
<dbReference type="SMART" id="SM00267">
    <property type="entry name" value="GGDEF"/>
    <property type="match status" value="1"/>
</dbReference>
<accession>A0A7G8Q5T1</accession>
<name>A0A7G8Q5T1_9GAMM</name>